<dbReference type="InterPro" id="IPR045962">
    <property type="entry name" value="DUF6382"/>
</dbReference>
<organism evidence="2 3">
    <name type="scientific">Cohnella lupini</name>
    <dbReference type="NCBI Taxonomy" id="1294267"/>
    <lineage>
        <taxon>Bacteria</taxon>
        <taxon>Bacillati</taxon>
        <taxon>Bacillota</taxon>
        <taxon>Bacilli</taxon>
        <taxon>Bacillales</taxon>
        <taxon>Paenibacillaceae</taxon>
        <taxon>Cohnella</taxon>
    </lineage>
</organism>
<dbReference type="EMBL" id="QRDY01000004">
    <property type="protein sequence ID" value="RED63015.1"/>
    <property type="molecule type" value="Genomic_DNA"/>
</dbReference>
<comment type="caution">
    <text evidence="2">The sequence shown here is derived from an EMBL/GenBank/DDBJ whole genome shotgun (WGS) entry which is preliminary data.</text>
</comment>
<gene>
    <name evidence="2" type="ORF">DFP95_1048</name>
</gene>
<dbReference type="Pfam" id="PF00498">
    <property type="entry name" value="FHA"/>
    <property type="match status" value="1"/>
</dbReference>
<evidence type="ECO:0000313" key="3">
    <source>
        <dbReference type="Proteomes" id="UP000256869"/>
    </source>
</evidence>
<name>A0A3D9IMS1_9BACL</name>
<dbReference type="RefSeq" id="WP_115992318.1">
    <property type="nucleotide sequence ID" value="NZ_QRDY01000004.1"/>
</dbReference>
<dbReference type="Gene3D" id="2.60.200.20">
    <property type="match status" value="1"/>
</dbReference>
<keyword evidence="3" id="KW-1185">Reference proteome</keyword>
<dbReference type="SMART" id="SM00240">
    <property type="entry name" value="FHA"/>
    <property type="match status" value="1"/>
</dbReference>
<evidence type="ECO:0000259" key="1">
    <source>
        <dbReference type="PROSITE" id="PS50006"/>
    </source>
</evidence>
<dbReference type="Pfam" id="PF19909">
    <property type="entry name" value="DUF6382"/>
    <property type="match status" value="1"/>
</dbReference>
<sequence length="475" mass="52911">MSQQIAGISYDYVHNNGHFLVMGSDGRLLSSELANLQVQMLQSNTIPRLLPVSMEELDLSVSLRYDLSSKRTLFQVVQDSSLSLIEYYELLLMIATALDDSKSYMLLEDQYILQENYIFIGAKLQDIYLLYLPIKPLQQGKGVAEQFRELAMNLIGYVREVKGDGFQSLLNYCRNEAFSVSELKKLLKRNHQKAIEMPPIRPLSYPSVTPAPPAPSASMPIREQAVKASREVAATSIPDHQSSAVVQAPLQQREKMIMALVLILTNALVLKVYMDHPSEGMMLVCLGLTLLTLDGAYIFSKFRGSIFSKKAPSFMEIEPNNIQFNNPAKPVPVQASAPQPQIDPQYYNHLSMQTTLLGSAAADQTVLLTPQQAAIQAAPFLEIRKNGQVEKHPIHGQKLVIGRGGDVVHYVEDVIGVSRTHLEISQELDGWHAKDLGSKNGSRLNDEQMTGHKSYALQDGDVIRIVKTEFVFRAG</sequence>
<feature type="domain" description="FHA" evidence="1">
    <location>
        <begin position="399"/>
        <end position="449"/>
    </location>
</feature>
<dbReference type="InterPro" id="IPR000253">
    <property type="entry name" value="FHA_dom"/>
</dbReference>
<dbReference type="OrthoDB" id="9783862at2"/>
<reference evidence="2 3" key="1">
    <citation type="submission" date="2018-07" db="EMBL/GenBank/DDBJ databases">
        <title>Genomic Encyclopedia of Type Strains, Phase III (KMG-III): the genomes of soil and plant-associated and newly described type strains.</title>
        <authorList>
            <person name="Whitman W."/>
        </authorList>
    </citation>
    <scope>NUCLEOTIDE SEQUENCE [LARGE SCALE GENOMIC DNA]</scope>
    <source>
        <strain evidence="2 3">CECT 8236</strain>
    </source>
</reference>
<protein>
    <submittedName>
        <fullName evidence="2">FHA domain-containing protein</fullName>
    </submittedName>
</protein>
<proteinExistence type="predicted"/>
<dbReference type="AlphaFoldDB" id="A0A3D9IMS1"/>
<dbReference type="PROSITE" id="PS50006">
    <property type="entry name" value="FHA_DOMAIN"/>
    <property type="match status" value="1"/>
</dbReference>
<dbReference type="Proteomes" id="UP000256869">
    <property type="component" value="Unassembled WGS sequence"/>
</dbReference>
<accession>A0A3D9IMS1</accession>
<dbReference type="SUPFAM" id="SSF49879">
    <property type="entry name" value="SMAD/FHA domain"/>
    <property type="match status" value="1"/>
</dbReference>
<dbReference type="InterPro" id="IPR008984">
    <property type="entry name" value="SMAD_FHA_dom_sf"/>
</dbReference>
<evidence type="ECO:0000313" key="2">
    <source>
        <dbReference type="EMBL" id="RED63015.1"/>
    </source>
</evidence>
<dbReference type="CDD" id="cd00060">
    <property type="entry name" value="FHA"/>
    <property type="match status" value="1"/>
</dbReference>